<keyword evidence="5" id="KW-0804">Transcription</keyword>
<evidence type="ECO:0000256" key="4">
    <source>
        <dbReference type="ARBA" id="ARBA00023125"/>
    </source>
</evidence>
<keyword evidence="2" id="KW-0862">Zinc</keyword>
<evidence type="ECO:0000256" key="5">
    <source>
        <dbReference type="ARBA" id="ARBA00023163"/>
    </source>
</evidence>
<keyword evidence="4" id="KW-0238">DNA-binding</keyword>
<dbReference type="OrthoDB" id="2593732at2759"/>
<dbReference type="PANTHER" id="PTHR36206">
    <property type="entry name" value="ASPERCRYPTIN BIOSYNTHESIS CLUSTER-SPECIFIC TRANSCRIPTION REGULATOR ATNN-RELATED"/>
    <property type="match status" value="1"/>
</dbReference>
<dbReference type="STRING" id="1849047.A0A3D8RC07"/>
<reference evidence="8 9" key="1">
    <citation type="journal article" date="2018" name="IMA Fungus">
        <title>IMA Genome-F 9: Draft genome sequence of Annulohypoxylon stygium, Aspergillus mulundensis, Berkeleyomyces basicola (syn. Thielaviopsis basicola), Ceratocystis smalleyi, two Cercospora beticola strains, Coleophoma cylindrospora, Fusarium fracticaudum, Phialophora cf. hyalina, and Morchella septimelata.</title>
        <authorList>
            <person name="Wingfield B.D."/>
            <person name="Bills G.F."/>
            <person name="Dong Y."/>
            <person name="Huang W."/>
            <person name="Nel W.J."/>
            <person name="Swalarsk-Parry B.S."/>
            <person name="Vaghefi N."/>
            <person name="Wilken P.M."/>
            <person name="An Z."/>
            <person name="de Beer Z.W."/>
            <person name="De Vos L."/>
            <person name="Chen L."/>
            <person name="Duong T.A."/>
            <person name="Gao Y."/>
            <person name="Hammerbacher A."/>
            <person name="Kikkert J.R."/>
            <person name="Li Y."/>
            <person name="Li H."/>
            <person name="Li K."/>
            <person name="Li Q."/>
            <person name="Liu X."/>
            <person name="Ma X."/>
            <person name="Naidoo K."/>
            <person name="Pethybridge S.J."/>
            <person name="Sun J."/>
            <person name="Steenkamp E.T."/>
            <person name="van der Nest M.A."/>
            <person name="van Wyk S."/>
            <person name="Wingfield M.J."/>
            <person name="Xiong C."/>
            <person name="Yue Q."/>
            <person name="Zhang X."/>
        </authorList>
    </citation>
    <scope>NUCLEOTIDE SEQUENCE [LARGE SCALE GENOMIC DNA]</scope>
    <source>
        <strain evidence="8 9">BP6252</strain>
    </source>
</reference>
<evidence type="ECO:0000256" key="6">
    <source>
        <dbReference type="ARBA" id="ARBA00023242"/>
    </source>
</evidence>
<evidence type="ECO:0000256" key="3">
    <source>
        <dbReference type="ARBA" id="ARBA00023015"/>
    </source>
</evidence>
<evidence type="ECO:0000256" key="1">
    <source>
        <dbReference type="ARBA" id="ARBA00022723"/>
    </source>
</evidence>
<comment type="caution">
    <text evidence="8">The sequence shown here is derived from an EMBL/GenBank/DDBJ whole genome shotgun (WGS) entry which is preliminary data.</text>
</comment>
<keyword evidence="9" id="KW-1185">Reference proteome</keyword>
<keyword evidence="6" id="KW-0539">Nucleus</keyword>
<dbReference type="Proteomes" id="UP000256645">
    <property type="component" value="Unassembled WGS sequence"/>
</dbReference>
<sequence length="398" mass="45498">MGKISGNEKASDTATTVEQQNGHHLKAIQHYSKAIRLMKIAAQSSTQSLRMKLLTCLVIICFEGFHGNLDLANTQLQIALKLLHEWKKHYRLEDTMSVEFPSPAPNVVEHELVQCFDRLEIQSRRSFTLAKDHVEVGRQIQDYTLSLTMPCVFKSFEEANNYFDLGVTRLQVHIDPASGSNLSSPECSEQEAMLQKRQKTQNYLQNSFDVLTRWKAAFDKLLENPLDQRGLVEASSLGARHKDFLIWLMTSMPTVDTNYQLMDIYDEIVRDAEEVLCRCNSLRVPTAGYYFQPGVIMPLYAVGLRCTSHTIRTRAIKILLSRAWREMFLDSVVAGKVAQWVQGCEEEFVEGDVTPTWAQIRDLKQDMDSEAKKAYVFCKQMVTPEGTVTRELRTTISW</sequence>
<dbReference type="PANTHER" id="PTHR36206:SF4">
    <property type="entry name" value="HYPOTHETICAL CONSERVED PROTEIN (EUROFUNG)-RELATED"/>
    <property type="match status" value="1"/>
</dbReference>
<keyword evidence="3" id="KW-0805">Transcription regulation</keyword>
<proteinExistence type="predicted"/>
<name>A0A3D8RC07_9HELO</name>
<feature type="region of interest" description="Disordered" evidence="7">
    <location>
        <begin position="1"/>
        <end position="20"/>
    </location>
</feature>
<gene>
    <name evidence="8" type="ORF">BP6252_08011</name>
</gene>
<dbReference type="InterPro" id="IPR052360">
    <property type="entry name" value="Transcr_Regulatory_Proteins"/>
</dbReference>
<evidence type="ECO:0000313" key="9">
    <source>
        <dbReference type="Proteomes" id="UP000256645"/>
    </source>
</evidence>
<evidence type="ECO:0000256" key="7">
    <source>
        <dbReference type="SAM" id="MobiDB-lite"/>
    </source>
</evidence>
<dbReference type="EMBL" id="PDLM01000008">
    <property type="protein sequence ID" value="RDW71448.1"/>
    <property type="molecule type" value="Genomic_DNA"/>
</dbReference>
<dbReference type="GO" id="GO:0003677">
    <property type="term" value="F:DNA binding"/>
    <property type="evidence" value="ECO:0007669"/>
    <property type="project" value="UniProtKB-KW"/>
</dbReference>
<organism evidence="8 9">
    <name type="scientific">Coleophoma cylindrospora</name>
    <dbReference type="NCBI Taxonomy" id="1849047"/>
    <lineage>
        <taxon>Eukaryota</taxon>
        <taxon>Fungi</taxon>
        <taxon>Dikarya</taxon>
        <taxon>Ascomycota</taxon>
        <taxon>Pezizomycotina</taxon>
        <taxon>Leotiomycetes</taxon>
        <taxon>Helotiales</taxon>
        <taxon>Dermateaceae</taxon>
        <taxon>Coleophoma</taxon>
    </lineage>
</organism>
<protein>
    <submittedName>
        <fullName evidence="8">Uncharacterized protein</fullName>
    </submittedName>
</protein>
<evidence type="ECO:0000313" key="8">
    <source>
        <dbReference type="EMBL" id="RDW71448.1"/>
    </source>
</evidence>
<evidence type="ECO:0000256" key="2">
    <source>
        <dbReference type="ARBA" id="ARBA00022833"/>
    </source>
</evidence>
<accession>A0A3D8RC07</accession>
<dbReference type="GO" id="GO:0046872">
    <property type="term" value="F:metal ion binding"/>
    <property type="evidence" value="ECO:0007669"/>
    <property type="project" value="UniProtKB-KW"/>
</dbReference>
<dbReference type="AlphaFoldDB" id="A0A3D8RC07"/>
<keyword evidence="1" id="KW-0479">Metal-binding</keyword>